<feature type="domain" description="PAC" evidence="15">
    <location>
        <begin position="148"/>
        <end position="200"/>
    </location>
</feature>
<evidence type="ECO:0000256" key="11">
    <source>
        <dbReference type="PROSITE-ProRule" id="PRU00169"/>
    </source>
</evidence>
<keyword evidence="5" id="KW-0547">Nucleotide-binding</keyword>
<evidence type="ECO:0000256" key="1">
    <source>
        <dbReference type="ARBA" id="ARBA00000085"/>
    </source>
</evidence>
<evidence type="ECO:0000256" key="8">
    <source>
        <dbReference type="ARBA" id="ARBA00023012"/>
    </source>
</evidence>
<keyword evidence="7" id="KW-0067">ATP-binding</keyword>
<dbReference type="PANTHER" id="PTHR45339:SF5">
    <property type="entry name" value="HISTIDINE KINASE"/>
    <property type="match status" value="1"/>
</dbReference>
<gene>
    <name evidence="16" type="ORF">SBA5_720010</name>
</gene>
<evidence type="ECO:0000313" key="16">
    <source>
        <dbReference type="EMBL" id="SPE29839.1"/>
    </source>
</evidence>
<evidence type="ECO:0000259" key="14">
    <source>
        <dbReference type="PROSITE" id="PS50110"/>
    </source>
</evidence>
<feature type="transmembrane region" description="Helical" evidence="12">
    <location>
        <begin position="31"/>
        <end position="50"/>
    </location>
</feature>
<feature type="modified residue" description="4-aspartylphosphate" evidence="11">
    <location>
        <position position="514"/>
    </location>
</feature>
<evidence type="ECO:0000256" key="12">
    <source>
        <dbReference type="SAM" id="Phobius"/>
    </source>
</evidence>
<sequence>MRILVETAMLFAVAIVFYVVLRYVLLAHTPAGRSGLIPCTFFLLWIWPVYRLVRRHAAPVESNGVLKCSNESEHLMLRAVVASLPDLIYFKDKESHFLLANPAQRKFISGDPQKDVIGLSDFDFYPEENASAFFKDEQEIIRTGEPVVSQAERVRDFQGNDIWLLTTKVPFRDKDGTVAGIIGIGRNVTVQKQIEFEMIQSQAQAEAANRAKSEFLANMSHEIRTPLNGVVGMTELALDTELTQEQREYLETVKLSAGSLLNVINDILDFSKIEAGKIDIEKVDFDLRECVETTLKTMALRADEKGLELLCDIADDAPAIVRGDSLRLGQMIMNLVGNAIKFTSQGQVALKVEVESRRGDQTILHFVVADTGVGIPKDKQKAIFESFTQADASTTREFGGTGLGLTITSRLAAMMGGRIWLISEPGKGSEFHFTVAVGSGEERILKPESDLPYNLLPGVRVLVVDDNQTNRRILDRVLGRWGMRPTSVESGAEALRELMSAHALGDPYRIVLCDMHMPVTDGFGLLAEIRIRPEIAAATVMMLSSGAHRGELARCRELDVSAYLIKPIRQGELRDAIARSLDRRALLNTHQMVPPAQERRALKPATSLHVLLAEDNSVNQRLASRLLEKRGHRVTIANNGQEALDLMDRAAYDLVLMDVQMPLVDGLEATRLVRQREKETGMHQHIVALTAYAVKGDEERCIEAGMDGYLAKPIRPQELDAVLVAYGGKHGSEHSTE</sequence>
<dbReference type="CDD" id="cd00156">
    <property type="entry name" value="REC"/>
    <property type="match status" value="1"/>
</dbReference>
<dbReference type="SUPFAM" id="SSF52172">
    <property type="entry name" value="CheY-like"/>
    <property type="match status" value="2"/>
</dbReference>
<dbReference type="Gene3D" id="1.10.287.130">
    <property type="match status" value="1"/>
</dbReference>
<dbReference type="EMBL" id="OKRB01000133">
    <property type="protein sequence ID" value="SPE29839.1"/>
    <property type="molecule type" value="Genomic_DNA"/>
</dbReference>
<evidence type="ECO:0000256" key="9">
    <source>
        <dbReference type="ARBA" id="ARBA00064003"/>
    </source>
</evidence>
<dbReference type="CDD" id="cd00130">
    <property type="entry name" value="PAS"/>
    <property type="match status" value="1"/>
</dbReference>
<evidence type="ECO:0000256" key="6">
    <source>
        <dbReference type="ARBA" id="ARBA00022777"/>
    </source>
</evidence>
<dbReference type="PANTHER" id="PTHR45339">
    <property type="entry name" value="HYBRID SIGNAL TRANSDUCTION HISTIDINE KINASE J"/>
    <property type="match status" value="1"/>
</dbReference>
<keyword evidence="4 16" id="KW-0808">Transferase</keyword>
<comment type="catalytic activity">
    <reaction evidence="1">
        <text>ATP + protein L-histidine = ADP + protein N-phospho-L-histidine.</text>
        <dbReference type="EC" id="2.7.13.3"/>
    </reaction>
</comment>
<evidence type="ECO:0000256" key="3">
    <source>
        <dbReference type="ARBA" id="ARBA00022553"/>
    </source>
</evidence>
<evidence type="ECO:0000259" key="15">
    <source>
        <dbReference type="PROSITE" id="PS50113"/>
    </source>
</evidence>
<reference evidence="17" key="1">
    <citation type="submission" date="2018-02" db="EMBL/GenBank/DDBJ databases">
        <authorList>
            <person name="Hausmann B."/>
        </authorList>
    </citation>
    <scope>NUCLEOTIDE SEQUENCE [LARGE SCALE GENOMIC DNA]</scope>
    <source>
        <strain evidence="17">Peat soil MAG SbA5</strain>
    </source>
</reference>
<evidence type="ECO:0000313" key="17">
    <source>
        <dbReference type="Proteomes" id="UP000239735"/>
    </source>
</evidence>
<dbReference type="SMART" id="SM00387">
    <property type="entry name" value="HATPase_c"/>
    <property type="match status" value="1"/>
</dbReference>
<dbReference type="Gene3D" id="3.30.450.20">
    <property type="entry name" value="PAS domain"/>
    <property type="match status" value="1"/>
</dbReference>
<dbReference type="SUPFAM" id="SSF47384">
    <property type="entry name" value="Homodimeric domain of signal transducing histidine kinase"/>
    <property type="match status" value="1"/>
</dbReference>
<dbReference type="InterPro" id="IPR003594">
    <property type="entry name" value="HATPase_dom"/>
</dbReference>
<dbReference type="InterPro" id="IPR035965">
    <property type="entry name" value="PAS-like_dom_sf"/>
</dbReference>
<dbReference type="Pfam" id="PF08448">
    <property type="entry name" value="PAS_4"/>
    <property type="match status" value="1"/>
</dbReference>
<keyword evidence="8" id="KW-0902">Two-component regulatory system</keyword>
<dbReference type="GO" id="GO:0005524">
    <property type="term" value="F:ATP binding"/>
    <property type="evidence" value="ECO:0007669"/>
    <property type="project" value="UniProtKB-KW"/>
</dbReference>
<dbReference type="NCBIfam" id="TIGR00229">
    <property type="entry name" value="sensory_box"/>
    <property type="match status" value="1"/>
</dbReference>
<dbReference type="PROSITE" id="PS50109">
    <property type="entry name" value="HIS_KIN"/>
    <property type="match status" value="1"/>
</dbReference>
<proteinExistence type="predicted"/>
<dbReference type="CDD" id="cd00082">
    <property type="entry name" value="HisKA"/>
    <property type="match status" value="1"/>
</dbReference>
<dbReference type="PROSITE" id="PS50110">
    <property type="entry name" value="RESPONSE_REGULATORY"/>
    <property type="match status" value="2"/>
</dbReference>
<dbReference type="InterPro" id="IPR003661">
    <property type="entry name" value="HisK_dim/P_dom"/>
</dbReference>
<dbReference type="CDD" id="cd16922">
    <property type="entry name" value="HATPase_EvgS-ArcB-TorS-like"/>
    <property type="match status" value="1"/>
</dbReference>
<name>A0A2N9M2Y8_9BACT</name>
<evidence type="ECO:0000256" key="10">
    <source>
        <dbReference type="ARBA" id="ARBA00068150"/>
    </source>
</evidence>
<feature type="domain" description="Response regulatory" evidence="14">
    <location>
        <begin position="460"/>
        <end position="581"/>
    </location>
</feature>
<dbReference type="PROSITE" id="PS50113">
    <property type="entry name" value="PAC"/>
    <property type="match status" value="1"/>
</dbReference>
<dbReference type="Gene3D" id="3.40.50.2300">
    <property type="match status" value="2"/>
</dbReference>
<dbReference type="SMART" id="SM00388">
    <property type="entry name" value="HisKA"/>
    <property type="match status" value="1"/>
</dbReference>
<comment type="subunit">
    <text evidence="9">At low DSF concentrations, interacts with RpfF.</text>
</comment>
<dbReference type="InterPro" id="IPR004358">
    <property type="entry name" value="Sig_transdc_His_kin-like_C"/>
</dbReference>
<dbReference type="GO" id="GO:0000155">
    <property type="term" value="F:phosphorelay sensor kinase activity"/>
    <property type="evidence" value="ECO:0007669"/>
    <property type="project" value="InterPro"/>
</dbReference>
<dbReference type="Proteomes" id="UP000239735">
    <property type="component" value="Unassembled WGS sequence"/>
</dbReference>
<feature type="domain" description="Histidine kinase" evidence="13">
    <location>
        <begin position="218"/>
        <end position="439"/>
    </location>
</feature>
<organism evidence="16 17">
    <name type="scientific">Candidatus Sulfuritelmatomonas gaucii</name>
    <dbReference type="NCBI Taxonomy" id="2043161"/>
    <lineage>
        <taxon>Bacteria</taxon>
        <taxon>Pseudomonadati</taxon>
        <taxon>Acidobacteriota</taxon>
        <taxon>Terriglobia</taxon>
        <taxon>Terriglobales</taxon>
        <taxon>Acidobacteriaceae</taxon>
        <taxon>Candidatus Sulfuritelmatomonas</taxon>
    </lineage>
</organism>
<keyword evidence="12" id="KW-0812">Transmembrane</keyword>
<dbReference type="FunFam" id="1.10.287.130:FF:000002">
    <property type="entry name" value="Two-component osmosensing histidine kinase"/>
    <property type="match status" value="1"/>
</dbReference>
<dbReference type="OrthoDB" id="9804263at2"/>
<dbReference type="SUPFAM" id="SSF55785">
    <property type="entry name" value="PYP-like sensor domain (PAS domain)"/>
    <property type="match status" value="1"/>
</dbReference>
<dbReference type="InterPro" id="IPR001789">
    <property type="entry name" value="Sig_transdc_resp-reg_receiver"/>
</dbReference>
<evidence type="ECO:0000256" key="5">
    <source>
        <dbReference type="ARBA" id="ARBA00022741"/>
    </source>
</evidence>
<dbReference type="InterPro" id="IPR036890">
    <property type="entry name" value="HATPase_C_sf"/>
</dbReference>
<dbReference type="InterPro" id="IPR000014">
    <property type="entry name" value="PAS"/>
</dbReference>
<dbReference type="Gene3D" id="3.30.565.10">
    <property type="entry name" value="Histidine kinase-like ATPase, C-terminal domain"/>
    <property type="match status" value="1"/>
</dbReference>
<dbReference type="InterPro" id="IPR036097">
    <property type="entry name" value="HisK_dim/P_sf"/>
</dbReference>
<dbReference type="SMART" id="SM00448">
    <property type="entry name" value="REC"/>
    <property type="match status" value="2"/>
</dbReference>
<evidence type="ECO:0000256" key="2">
    <source>
        <dbReference type="ARBA" id="ARBA00012438"/>
    </source>
</evidence>
<dbReference type="Pfam" id="PF00072">
    <property type="entry name" value="Response_reg"/>
    <property type="match status" value="2"/>
</dbReference>
<dbReference type="EC" id="2.7.13.3" evidence="2"/>
<feature type="transmembrane region" description="Helical" evidence="12">
    <location>
        <begin position="7"/>
        <end position="25"/>
    </location>
</feature>
<feature type="domain" description="Response regulatory" evidence="14">
    <location>
        <begin position="609"/>
        <end position="727"/>
    </location>
</feature>
<keyword evidence="3 11" id="KW-0597">Phosphoprotein</keyword>
<dbReference type="InterPro" id="IPR013656">
    <property type="entry name" value="PAS_4"/>
</dbReference>
<keyword evidence="12" id="KW-1133">Transmembrane helix</keyword>
<keyword evidence="6 16" id="KW-0418">Kinase</keyword>
<dbReference type="AlphaFoldDB" id="A0A2N9M2Y8"/>
<evidence type="ECO:0000256" key="4">
    <source>
        <dbReference type="ARBA" id="ARBA00022679"/>
    </source>
</evidence>
<dbReference type="FunFam" id="3.30.565.10:FF:000010">
    <property type="entry name" value="Sensor histidine kinase RcsC"/>
    <property type="match status" value="1"/>
</dbReference>
<protein>
    <recommendedName>
        <fullName evidence="10">Sensory/regulatory protein RpfC</fullName>
        <ecNumber evidence="2">2.7.13.3</ecNumber>
    </recommendedName>
</protein>
<dbReference type="InterPro" id="IPR005467">
    <property type="entry name" value="His_kinase_dom"/>
</dbReference>
<dbReference type="InterPro" id="IPR011006">
    <property type="entry name" value="CheY-like_superfamily"/>
</dbReference>
<dbReference type="CDD" id="cd17546">
    <property type="entry name" value="REC_hyHK_CKI1_RcsC-like"/>
    <property type="match status" value="1"/>
</dbReference>
<dbReference type="SUPFAM" id="SSF55874">
    <property type="entry name" value="ATPase domain of HSP90 chaperone/DNA topoisomerase II/histidine kinase"/>
    <property type="match status" value="1"/>
</dbReference>
<evidence type="ECO:0000259" key="13">
    <source>
        <dbReference type="PROSITE" id="PS50109"/>
    </source>
</evidence>
<dbReference type="InterPro" id="IPR000700">
    <property type="entry name" value="PAS-assoc_C"/>
</dbReference>
<dbReference type="PRINTS" id="PR00344">
    <property type="entry name" value="BCTRLSENSOR"/>
</dbReference>
<dbReference type="Pfam" id="PF02518">
    <property type="entry name" value="HATPase_c"/>
    <property type="match status" value="1"/>
</dbReference>
<dbReference type="Pfam" id="PF00512">
    <property type="entry name" value="HisKA"/>
    <property type="match status" value="1"/>
</dbReference>
<evidence type="ECO:0000256" key="7">
    <source>
        <dbReference type="ARBA" id="ARBA00022840"/>
    </source>
</evidence>
<feature type="modified residue" description="4-aspartylphosphate" evidence="11">
    <location>
        <position position="658"/>
    </location>
</feature>
<accession>A0A2N9M2Y8</accession>
<keyword evidence="12" id="KW-0472">Membrane</keyword>